<accession>A0A9W7LEX9</accession>
<dbReference type="Proteomes" id="UP001165065">
    <property type="component" value="Unassembled WGS sequence"/>
</dbReference>
<feature type="compositionally biased region" description="Basic and acidic residues" evidence="1">
    <location>
        <begin position="58"/>
        <end position="70"/>
    </location>
</feature>
<sequence>MPRESQRTHVPSTRLEGFDLADHRRGSSDRAKGRKTIRNKAKKRAYDKIRYQTDAYKAKAKERRETDRYKAVSKAWSKKRAANPEVSAKFRAKDKARKETAESKAKAKERSKKPGNIAKAKERSKKPGNIAKAKERREKRAAKARKELTERLEVGVQRNVECGVEKGTAKARQHLNSGYAVIVFSSSLLTRANEIRLNTNKLEANWDEIYGRGAWAREMMKNEVESVFFHVFELDGHNGEYQSGTGGIASLEPCGFVLGRNAEKDIVAAIGKDVLVNAYAGGAGKIPIDTRYGAVEILVVKLR</sequence>
<evidence type="ECO:0000313" key="2">
    <source>
        <dbReference type="EMBL" id="GMI47112.1"/>
    </source>
</evidence>
<feature type="region of interest" description="Disordered" evidence="1">
    <location>
        <begin position="58"/>
        <end position="144"/>
    </location>
</feature>
<comment type="caution">
    <text evidence="2">The sequence shown here is derived from an EMBL/GenBank/DDBJ whole genome shotgun (WGS) entry which is preliminary data.</text>
</comment>
<gene>
    <name evidence="2" type="ORF">TrCOL_g5288</name>
</gene>
<proteinExistence type="predicted"/>
<name>A0A9W7LEX9_9STRA</name>
<keyword evidence="3" id="KW-1185">Reference proteome</keyword>
<protein>
    <submittedName>
        <fullName evidence="2">Uncharacterized protein</fullName>
    </submittedName>
</protein>
<dbReference type="AlphaFoldDB" id="A0A9W7LEX9"/>
<feature type="region of interest" description="Disordered" evidence="1">
    <location>
        <begin position="1"/>
        <end position="45"/>
    </location>
</feature>
<feature type="compositionally biased region" description="Basic residues" evidence="1">
    <location>
        <begin position="32"/>
        <end position="43"/>
    </location>
</feature>
<feature type="compositionally biased region" description="Basic and acidic residues" evidence="1">
    <location>
        <begin position="91"/>
        <end position="108"/>
    </location>
</feature>
<organism evidence="2 3">
    <name type="scientific">Triparma columacea</name>
    <dbReference type="NCBI Taxonomy" id="722753"/>
    <lineage>
        <taxon>Eukaryota</taxon>
        <taxon>Sar</taxon>
        <taxon>Stramenopiles</taxon>
        <taxon>Ochrophyta</taxon>
        <taxon>Bolidophyceae</taxon>
        <taxon>Parmales</taxon>
        <taxon>Triparmaceae</taxon>
        <taxon>Triparma</taxon>
    </lineage>
</organism>
<evidence type="ECO:0000313" key="3">
    <source>
        <dbReference type="Proteomes" id="UP001165065"/>
    </source>
</evidence>
<reference evidence="3" key="1">
    <citation type="journal article" date="2023" name="Commun. Biol.">
        <title>Genome analysis of Parmales, the sister group of diatoms, reveals the evolutionary specialization of diatoms from phago-mixotrophs to photoautotrophs.</title>
        <authorList>
            <person name="Ban H."/>
            <person name="Sato S."/>
            <person name="Yoshikawa S."/>
            <person name="Yamada K."/>
            <person name="Nakamura Y."/>
            <person name="Ichinomiya M."/>
            <person name="Sato N."/>
            <person name="Blanc-Mathieu R."/>
            <person name="Endo H."/>
            <person name="Kuwata A."/>
            <person name="Ogata H."/>
        </authorList>
    </citation>
    <scope>NUCLEOTIDE SEQUENCE [LARGE SCALE GENOMIC DNA]</scope>
</reference>
<dbReference type="EMBL" id="BRYA01000331">
    <property type="protein sequence ID" value="GMI47112.1"/>
    <property type="molecule type" value="Genomic_DNA"/>
</dbReference>
<feature type="compositionally biased region" description="Basic and acidic residues" evidence="1">
    <location>
        <begin position="16"/>
        <end position="31"/>
    </location>
</feature>
<evidence type="ECO:0000256" key="1">
    <source>
        <dbReference type="SAM" id="MobiDB-lite"/>
    </source>
</evidence>